<keyword evidence="3" id="KW-1185">Reference proteome</keyword>
<dbReference type="EMBL" id="JAGYWB010000006">
    <property type="protein sequence ID" value="KAI0518777.1"/>
    <property type="molecule type" value="Genomic_DNA"/>
</dbReference>
<protein>
    <submittedName>
        <fullName evidence="2">Uncharacterized protein</fullName>
    </submittedName>
</protein>
<evidence type="ECO:0000313" key="3">
    <source>
        <dbReference type="Proteomes" id="UP000829196"/>
    </source>
</evidence>
<feature type="compositionally biased region" description="Basic and acidic residues" evidence="1">
    <location>
        <begin position="74"/>
        <end position="83"/>
    </location>
</feature>
<feature type="region of interest" description="Disordered" evidence="1">
    <location>
        <begin position="1"/>
        <end position="53"/>
    </location>
</feature>
<feature type="region of interest" description="Disordered" evidence="1">
    <location>
        <begin position="74"/>
        <end position="95"/>
    </location>
</feature>
<name>A0A8T3BST4_DENNO</name>
<feature type="compositionally biased region" description="Basic and acidic residues" evidence="1">
    <location>
        <begin position="20"/>
        <end position="48"/>
    </location>
</feature>
<gene>
    <name evidence="2" type="ORF">KFK09_006213</name>
</gene>
<reference evidence="2" key="1">
    <citation type="journal article" date="2022" name="Front. Genet.">
        <title>Chromosome-Scale Assembly of the Dendrobium nobile Genome Provides Insights Into the Molecular Mechanism of the Biosynthesis of the Medicinal Active Ingredient of Dendrobium.</title>
        <authorList>
            <person name="Xu Q."/>
            <person name="Niu S.-C."/>
            <person name="Li K.-L."/>
            <person name="Zheng P.-J."/>
            <person name="Zhang X.-J."/>
            <person name="Jia Y."/>
            <person name="Liu Y."/>
            <person name="Niu Y.-X."/>
            <person name="Yu L.-H."/>
            <person name="Chen D.-F."/>
            <person name="Zhang G.-Q."/>
        </authorList>
    </citation>
    <scope>NUCLEOTIDE SEQUENCE</scope>
    <source>
        <tissue evidence="2">Leaf</tissue>
    </source>
</reference>
<dbReference type="AlphaFoldDB" id="A0A8T3BST4"/>
<comment type="caution">
    <text evidence="2">The sequence shown here is derived from an EMBL/GenBank/DDBJ whole genome shotgun (WGS) entry which is preliminary data.</text>
</comment>
<organism evidence="2 3">
    <name type="scientific">Dendrobium nobile</name>
    <name type="common">Orchid</name>
    <dbReference type="NCBI Taxonomy" id="94219"/>
    <lineage>
        <taxon>Eukaryota</taxon>
        <taxon>Viridiplantae</taxon>
        <taxon>Streptophyta</taxon>
        <taxon>Embryophyta</taxon>
        <taxon>Tracheophyta</taxon>
        <taxon>Spermatophyta</taxon>
        <taxon>Magnoliopsida</taxon>
        <taxon>Liliopsida</taxon>
        <taxon>Asparagales</taxon>
        <taxon>Orchidaceae</taxon>
        <taxon>Epidendroideae</taxon>
        <taxon>Malaxideae</taxon>
        <taxon>Dendrobiinae</taxon>
        <taxon>Dendrobium</taxon>
    </lineage>
</organism>
<proteinExistence type="predicted"/>
<accession>A0A8T3BST4</accession>
<evidence type="ECO:0000256" key="1">
    <source>
        <dbReference type="SAM" id="MobiDB-lite"/>
    </source>
</evidence>
<evidence type="ECO:0000313" key="2">
    <source>
        <dbReference type="EMBL" id="KAI0518777.1"/>
    </source>
</evidence>
<sequence length="108" mass="12639">MLSSQPANSSSCLRSNCRNFRSDSRGTSEERDRTPTKEPEKWHEREKVPSQSGELCSCTRSECRNFRSDKKECHRAGEVEQQQRGRRSAQPRESYLRSERLLSCFRPK</sequence>
<feature type="compositionally biased region" description="Low complexity" evidence="1">
    <location>
        <begin position="8"/>
        <end position="19"/>
    </location>
</feature>
<dbReference type="Proteomes" id="UP000829196">
    <property type="component" value="Unassembled WGS sequence"/>
</dbReference>